<dbReference type="PANTHER" id="PTHR12792">
    <property type="entry name" value="EXTRA SPINDLE POLES 1-RELATED"/>
    <property type="match status" value="1"/>
</dbReference>
<evidence type="ECO:0000313" key="3">
    <source>
        <dbReference type="EMBL" id="CAN81368.1"/>
    </source>
</evidence>
<sequence>MAPKRAPVEASSTGRKGKSPAVSRMRRTNKKTSDRQQASDSTHNTSDGAKRTTNKGKRRAVEASPEVRKKATFDQSTFATPDLAQRFHLHFANRTVIPGRNIAFAKLSYFHFDVFFARMGWLPIVSVNEFVYPKRFQMKGFVCMKLRNGQGWKVSNLAEALQRLCGYPRSDRPTSHLLTVLSRILHHMISYIFIPKGGHRDDVSFLEAFLVDNILTERKVNIGYIIFQHIKACSISEDSVLPYDMFITKIVKYFNVNLRNETDGKKLKSYDTYDRASLRRMHFVQKKDGSWARKSSVPPSEVDVSSDNGPSKDEEYEDQDVQGRTHAKANVTRIPSTGGVRARALTNHPSLIGPDDSEASDNLNTQIKSLGTRLEEIVLANDRRLTSLENRIDGLHEEVKEGSRGPNALEALFKWSRVGEGLWEVPSSSPNGDSRGLRLAPESLQGLEEFVKKFLEDLPCTTVIYISLLRGALASLLNELLNYPSSVNAWVLLSHLNMKSQPVVILLPVDSVLEEVSDDDASSESGIHYEHKDLDKQWHSPWGSTVVDDVAPAFKTIVEENYLSSSTFPLDDTKENRLQWWTQRKKLDHHRLGKLLRDLEDLWLGPWRYLLLGECLDCERLDLIHKKLVHDLKSKSKMDVNESFLKIILWSARYSHGREQCFLQLYLNKGCFIGKVGFYDEKTMCKVFSNPCDRVEKKSALANQLISGSAKELKEEESVNRPVDRASHLGDFLLSRRIRACVSVFPHVRAFRCVCIPLFSLVSFISAFRMVLRRESTASRAQGKRPAEPSQPDQSEARRKARYDTALFGSVEDYQRYKQKFAQRKVVPGRSINFSQLKYFGFEEIFGRMRWLPVVTISEPIFPTLIRTFYSRVTYGIGGPITSTVRGVEITLSPESICRIFNIPSVGLRMYESKVWPTVPGFEPREAIQRLCGLADAQGMGKPSAHSLTVISRILHHMVCSILLPRGGHRDEVSYLEAFIVDSILTGRQIHVGYLMMMHMISCCESKTRVLPYGRFLTRVFKDAGVDLSRETDFEAPTTYDTYDEQSLGRMKFEKAPDGSWIRRAERPPAQAQGQGHMHHVDEEEAEIREMEGGLDPQRDFVQSMPECDIPPPEPMISEPAYTAGPSEPYDAKIPFQAPHTPDHAPWMDLSAQIISLGTRMEELAVVNDTRFHSMEDHIDEYQTGFTSRLSISIRDLGVLRSVWINSMRR</sequence>
<dbReference type="GO" id="GO:0005634">
    <property type="term" value="C:nucleus"/>
    <property type="evidence" value="ECO:0007669"/>
    <property type="project" value="InterPro"/>
</dbReference>
<feature type="region of interest" description="Disordered" evidence="1">
    <location>
        <begin position="289"/>
        <end position="361"/>
    </location>
</feature>
<organism evidence="3">
    <name type="scientific">Vitis vinifera</name>
    <name type="common">Grape</name>
    <dbReference type="NCBI Taxonomy" id="29760"/>
    <lineage>
        <taxon>Eukaryota</taxon>
        <taxon>Viridiplantae</taxon>
        <taxon>Streptophyta</taxon>
        <taxon>Embryophyta</taxon>
        <taxon>Tracheophyta</taxon>
        <taxon>Spermatophyta</taxon>
        <taxon>Magnoliopsida</taxon>
        <taxon>eudicotyledons</taxon>
        <taxon>Gunneridae</taxon>
        <taxon>Pentapetalae</taxon>
        <taxon>rosids</taxon>
        <taxon>Vitales</taxon>
        <taxon>Vitaceae</taxon>
        <taxon>Viteae</taxon>
        <taxon>Vitis</taxon>
    </lineage>
</organism>
<dbReference type="InterPro" id="IPR005314">
    <property type="entry name" value="Peptidase_C50"/>
</dbReference>
<dbReference type="Pfam" id="PF20167">
    <property type="entry name" value="Transposase_32"/>
    <property type="match status" value="1"/>
</dbReference>
<feature type="compositionally biased region" description="Polar residues" evidence="1">
    <location>
        <begin position="35"/>
        <end position="47"/>
    </location>
</feature>
<feature type="domain" description="Putative plant transposon protein" evidence="2">
    <location>
        <begin position="848"/>
        <end position="1027"/>
    </location>
</feature>
<dbReference type="AlphaFoldDB" id="A5BQJ4"/>
<protein>
    <recommendedName>
        <fullName evidence="2">Putative plant transposon protein domain-containing protein</fullName>
    </recommendedName>
</protein>
<reference evidence="3" key="1">
    <citation type="journal article" date="2007" name="PLoS ONE">
        <title>The first genome sequence of an elite grapevine cultivar (Pinot noir Vitis vinifera L.): coping with a highly heterozygous genome.</title>
        <authorList>
            <person name="Velasco R."/>
            <person name="Zharkikh A."/>
            <person name="Troggio M."/>
            <person name="Cartwright D.A."/>
            <person name="Cestaro A."/>
            <person name="Pruss D."/>
            <person name="Pindo M."/>
            <person name="FitzGerald L.M."/>
            <person name="Vezzulli S."/>
            <person name="Reid J."/>
            <person name="Malacarne G."/>
            <person name="Iliev D."/>
            <person name="Coppola G."/>
            <person name="Wardell B."/>
            <person name="Micheletti D."/>
            <person name="Macalma T."/>
            <person name="Facci M."/>
            <person name="Mitchell J.T."/>
            <person name="Perazzolli M."/>
            <person name="Eldredge G."/>
            <person name="Gatto P."/>
            <person name="Oyzerski R."/>
            <person name="Moretto M."/>
            <person name="Gutin N."/>
            <person name="Stefanini M."/>
            <person name="Chen Y."/>
            <person name="Segala C."/>
            <person name="Davenport C."/>
            <person name="Dematte L."/>
            <person name="Mraz A."/>
            <person name="Battilana J."/>
            <person name="Stormo K."/>
            <person name="Costa F."/>
            <person name="Tao Q."/>
            <person name="Si-Ammour A."/>
            <person name="Harkins T."/>
            <person name="Lackey A."/>
            <person name="Perbost C."/>
            <person name="Taillon B."/>
            <person name="Stella A."/>
            <person name="Solovyev V."/>
            <person name="Fawcett J.A."/>
            <person name="Sterck L."/>
            <person name="Vandepoele K."/>
            <person name="Grando S.M."/>
            <person name="Toppo S."/>
            <person name="Moser C."/>
            <person name="Lanchbury J."/>
            <person name="Bogden R."/>
            <person name="Skolnick M."/>
            <person name="Sgaramella V."/>
            <person name="Bhatnagar S.K."/>
            <person name="Fontana P."/>
            <person name="Gutin A."/>
            <person name="Van de Peer Y."/>
            <person name="Salamini F."/>
            <person name="Viola R."/>
        </authorList>
    </citation>
    <scope>NUCLEOTIDE SEQUENCE</scope>
</reference>
<accession>A5BQJ4</accession>
<dbReference type="PANTHER" id="PTHR12792:SF0">
    <property type="entry name" value="SEPARIN"/>
    <property type="match status" value="1"/>
</dbReference>
<dbReference type="Pfam" id="PF03568">
    <property type="entry name" value="Separin_C"/>
    <property type="match status" value="1"/>
</dbReference>
<feature type="region of interest" description="Disordered" evidence="1">
    <location>
        <begin position="779"/>
        <end position="799"/>
    </location>
</feature>
<gene>
    <name evidence="3" type="ORF">VITISV_035252</name>
</gene>
<feature type="region of interest" description="Disordered" evidence="1">
    <location>
        <begin position="1"/>
        <end position="68"/>
    </location>
</feature>
<evidence type="ECO:0000259" key="2">
    <source>
        <dbReference type="Pfam" id="PF20167"/>
    </source>
</evidence>
<dbReference type="ExpressionAtlas" id="A5BQJ4">
    <property type="expression patterns" value="baseline and differential"/>
</dbReference>
<dbReference type="GO" id="GO:0006508">
    <property type="term" value="P:proteolysis"/>
    <property type="evidence" value="ECO:0007669"/>
    <property type="project" value="InterPro"/>
</dbReference>
<dbReference type="EMBL" id="AM467639">
    <property type="protein sequence ID" value="CAN81368.1"/>
    <property type="molecule type" value="Genomic_DNA"/>
</dbReference>
<proteinExistence type="predicted"/>
<name>A5BQJ4_VITVI</name>
<evidence type="ECO:0000256" key="1">
    <source>
        <dbReference type="SAM" id="MobiDB-lite"/>
    </source>
</evidence>
<dbReference type="InterPro" id="IPR046796">
    <property type="entry name" value="Transposase_32_dom"/>
</dbReference>
<dbReference type="GO" id="GO:0004197">
    <property type="term" value="F:cysteine-type endopeptidase activity"/>
    <property type="evidence" value="ECO:0007669"/>
    <property type="project" value="InterPro"/>
</dbReference>
<feature type="compositionally biased region" description="Low complexity" evidence="1">
    <location>
        <begin position="295"/>
        <end position="307"/>
    </location>
</feature>
<feature type="compositionally biased region" description="Basic and acidic residues" evidence="1">
    <location>
        <begin position="59"/>
        <end position="68"/>
    </location>
</feature>